<gene>
    <name evidence="1" type="ORF">H6G81_06655</name>
</gene>
<organism evidence="1 2">
    <name type="scientific">Scytonema hofmannii FACHB-248</name>
    <dbReference type="NCBI Taxonomy" id="1842502"/>
    <lineage>
        <taxon>Bacteria</taxon>
        <taxon>Bacillati</taxon>
        <taxon>Cyanobacteriota</taxon>
        <taxon>Cyanophyceae</taxon>
        <taxon>Nostocales</taxon>
        <taxon>Scytonemataceae</taxon>
        <taxon>Scytonema</taxon>
    </lineage>
</organism>
<dbReference type="Proteomes" id="UP000660380">
    <property type="component" value="Unassembled WGS sequence"/>
</dbReference>
<dbReference type="EMBL" id="JACJTA010000009">
    <property type="protein sequence ID" value="MBD2604217.1"/>
    <property type="molecule type" value="Genomic_DNA"/>
</dbReference>
<dbReference type="RefSeq" id="WP_186227499.1">
    <property type="nucleotide sequence ID" value="NZ_JACJTA010000009.1"/>
</dbReference>
<evidence type="ECO:0000313" key="1">
    <source>
        <dbReference type="EMBL" id="MBD2604217.1"/>
    </source>
</evidence>
<comment type="caution">
    <text evidence="1">The sequence shown here is derived from an EMBL/GenBank/DDBJ whole genome shotgun (WGS) entry which is preliminary data.</text>
</comment>
<evidence type="ECO:0000313" key="2">
    <source>
        <dbReference type="Proteomes" id="UP000660380"/>
    </source>
</evidence>
<proteinExistence type="predicted"/>
<sequence length="49" mass="5615">MSRLQFEGWIGERSHCNFSPKLNSQLTNCDRTFGDGVDLGDRILRNCVK</sequence>
<name>A0ABR8GLE2_9CYAN</name>
<protein>
    <submittedName>
        <fullName evidence="1">Uncharacterized protein</fullName>
    </submittedName>
</protein>
<reference evidence="1 2" key="1">
    <citation type="journal article" date="2020" name="ISME J.">
        <title>Comparative genomics reveals insights into cyanobacterial evolution and habitat adaptation.</title>
        <authorList>
            <person name="Chen M.Y."/>
            <person name="Teng W.K."/>
            <person name="Zhao L."/>
            <person name="Hu C.X."/>
            <person name="Zhou Y.K."/>
            <person name="Han B.P."/>
            <person name="Song L.R."/>
            <person name="Shu W.S."/>
        </authorList>
    </citation>
    <scope>NUCLEOTIDE SEQUENCE [LARGE SCALE GENOMIC DNA]</scope>
    <source>
        <strain evidence="1 2">FACHB-248</strain>
    </source>
</reference>
<accession>A0ABR8GLE2</accession>
<keyword evidence="2" id="KW-1185">Reference proteome</keyword>